<dbReference type="PATRIC" id="fig|1072256.5.peg.1103"/>
<dbReference type="OrthoDB" id="9776380at2"/>
<evidence type="ECO:0000256" key="6">
    <source>
        <dbReference type="ARBA" id="ARBA00024536"/>
    </source>
</evidence>
<keyword evidence="4 7" id="KW-0456">Lyase</keyword>
<dbReference type="HAMAP" id="MF_00323">
    <property type="entry name" value="Ferrochelatase"/>
    <property type="match status" value="1"/>
</dbReference>
<keyword evidence="7" id="KW-0963">Cytoplasm</keyword>
<dbReference type="InterPro" id="IPR033644">
    <property type="entry name" value="Ferrochelatase_C"/>
</dbReference>
<keyword evidence="5 7" id="KW-0627">Porphyrin biosynthesis</keyword>
<dbReference type="GO" id="GO:0004325">
    <property type="term" value="F:ferrochelatase activity"/>
    <property type="evidence" value="ECO:0007669"/>
    <property type="project" value="UniProtKB-UniRule"/>
</dbReference>
<dbReference type="InterPro" id="IPR001015">
    <property type="entry name" value="Ferrochelatase"/>
</dbReference>
<comment type="pathway">
    <text evidence="1 7">Porphyrin-containing compound metabolism; protoheme biosynthesis.</text>
</comment>
<comment type="catalytic activity">
    <reaction evidence="6">
        <text>Fe-coproporphyrin III + 2 H(+) = coproporphyrin III + Fe(2+)</text>
        <dbReference type="Rhea" id="RHEA:49572"/>
        <dbReference type="ChEBI" id="CHEBI:15378"/>
        <dbReference type="ChEBI" id="CHEBI:29033"/>
        <dbReference type="ChEBI" id="CHEBI:68438"/>
        <dbReference type="ChEBI" id="CHEBI:131725"/>
        <dbReference type="EC" id="4.99.1.9"/>
    </reaction>
    <physiologicalReaction direction="right-to-left" evidence="6">
        <dbReference type="Rhea" id="RHEA:49574"/>
    </physiologicalReaction>
</comment>
<evidence type="ECO:0000256" key="4">
    <source>
        <dbReference type="ARBA" id="ARBA00023239"/>
    </source>
</evidence>
<feature type="binding site" evidence="7">
    <location>
        <position position="269"/>
    </location>
    <ligand>
        <name>Fe(2+)</name>
        <dbReference type="ChEBI" id="CHEBI:29033"/>
    </ligand>
</feature>
<dbReference type="CDD" id="cd03411">
    <property type="entry name" value="Ferrochelatase_N"/>
    <property type="match status" value="1"/>
</dbReference>
<keyword evidence="10" id="KW-1185">Reference proteome</keyword>
<evidence type="ECO:0000313" key="10">
    <source>
        <dbReference type="Proteomes" id="UP000035548"/>
    </source>
</evidence>
<dbReference type="STRING" id="1072256.CUTER_05575"/>
<reference evidence="10" key="2">
    <citation type="submission" date="2015-05" db="EMBL/GenBank/DDBJ databases">
        <title>Complete genome sequence of Corynebacterium uterequi DSM 45634, isolated from the uterus of a maiden mare.</title>
        <authorList>
            <person name="Ruckert C."/>
            <person name="Albersmeier A."/>
            <person name="Winkler A."/>
            <person name="Tauch A."/>
        </authorList>
    </citation>
    <scope>NUCLEOTIDE SEQUENCE [LARGE SCALE GENOMIC DNA]</scope>
    <source>
        <strain evidence="10">DSM 45634</strain>
    </source>
</reference>
<keyword evidence="2 7" id="KW-0408">Iron</keyword>
<evidence type="ECO:0000256" key="2">
    <source>
        <dbReference type="ARBA" id="ARBA00023004"/>
    </source>
</evidence>
<feature type="binding site" evidence="7">
    <location>
        <position position="124"/>
    </location>
    <ligand>
        <name>Fe-coproporphyrin III</name>
        <dbReference type="ChEBI" id="CHEBI:68438"/>
    </ligand>
</feature>
<feature type="binding site" evidence="7">
    <location>
        <position position="55"/>
    </location>
    <ligand>
        <name>Fe-coproporphyrin III</name>
        <dbReference type="ChEBI" id="CHEBI:68438"/>
    </ligand>
</feature>
<feature type="binding site" evidence="7">
    <location>
        <position position="182"/>
    </location>
    <ligand>
        <name>Fe(2+)</name>
        <dbReference type="ChEBI" id="CHEBI:29033"/>
    </ligand>
</feature>
<dbReference type="PANTHER" id="PTHR11108:SF1">
    <property type="entry name" value="FERROCHELATASE, MITOCHONDRIAL"/>
    <property type="match status" value="1"/>
</dbReference>
<dbReference type="CDD" id="cd00419">
    <property type="entry name" value="Ferrochelatase_C"/>
    <property type="match status" value="1"/>
</dbReference>
<evidence type="ECO:0000256" key="8">
    <source>
        <dbReference type="RuleBase" id="RU004185"/>
    </source>
</evidence>
<evidence type="ECO:0000256" key="5">
    <source>
        <dbReference type="ARBA" id="ARBA00023244"/>
    </source>
</evidence>
<dbReference type="Proteomes" id="UP000035548">
    <property type="component" value="Chromosome"/>
</dbReference>
<dbReference type="GO" id="GO:0005737">
    <property type="term" value="C:cytoplasm"/>
    <property type="evidence" value="ECO:0007669"/>
    <property type="project" value="UniProtKB-SubCell"/>
</dbReference>
<accession>A0A0G3HCP7</accession>
<keyword evidence="3 7" id="KW-0350">Heme biosynthesis</keyword>
<protein>
    <recommendedName>
        <fullName evidence="7">Coproporphyrin III ferrochelatase</fullName>
        <ecNumber evidence="7">4.99.1.9</ecNumber>
    </recommendedName>
</protein>
<dbReference type="NCBIfam" id="TIGR00109">
    <property type="entry name" value="hemH"/>
    <property type="match status" value="1"/>
</dbReference>
<dbReference type="KEGG" id="cut:CUTER_05575"/>
<keyword evidence="7" id="KW-0479">Metal-binding</keyword>
<comment type="similarity">
    <text evidence="7 8">Belongs to the ferrochelatase family.</text>
</comment>
<dbReference type="GO" id="GO:0046872">
    <property type="term" value="F:metal ion binding"/>
    <property type="evidence" value="ECO:0007669"/>
    <property type="project" value="UniProtKB-KW"/>
</dbReference>
<dbReference type="PANTHER" id="PTHR11108">
    <property type="entry name" value="FERROCHELATASE"/>
    <property type="match status" value="1"/>
</dbReference>
<gene>
    <name evidence="9" type="primary">hemH</name>
    <name evidence="7" type="synonym">cpfC</name>
    <name evidence="9" type="ORF">CUTER_05575</name>
</gene>
<dbReference type="EMBL" id="CP011546">
    <property type="protein sequence ID" value="AKK11111.1"/>
    <property type="molecule type" value="Genomic_DNA"/>
</dbReference>
<evidence type="ECO:0000313" key="9">
    <source>
        <dbReference type="EMBL" id="AKK11111.1"/>
    </source>
</evidence>
<dbReference type="Gene3D" id="3.40.50.1400">
    <property type="match status" value="2"/>
</dbReference>
<dbReference type="GO" id="GO:0006783">
    <property type="term" value="P:heme biosynthetic process"/>
    <property type="evidence" value="ECO:0007669"/>
    <property type="project" value="UniProtKB-UniRule"/>
</dbReference>
<dbReference type="NCBIfam" id="NF000689">
    <property type="entry name" value="PRK00035.2-1"/>
    <property type="match status" value="1"/>
</dbReference>
<comment type="subcellular location">
    <subcellularLocation>
        <location evidence="7">Cytoplasm</location>
    </subcellularLocation>
</comment>
<reference evidence="9 10" key="1">
    <citation type="journal article" date="2015" name="Genome Announc.">
        <title>Virulence Factor Genes Detected in the Complete Genome Sequence of Corynebacterium uterequi DSM 45634, Isolated from the Uterus of a Maiden Mare.</title>
        <authorList>
            <person name="Ruckert C."/>
            <person name="Kriete M."/>
            <person name="Jaenicke S."/>
            <person name="Winkler A."/>
            <person name="Tauch A."/>
        </authorList>
    </citation>
    <scope>NUCLEOTIDE SEQUENCE [LARGE SCALE GENOMIC DNA]</scope>
    <source>
        <strain evidence="9 10">DSM 45634</strain>
    </source>
</reference>
<evidence type="ECO:0000256" key="1">
    <source>
        <dbReference type="ARBA" id="ARBA00004744"/>
    </source>
</evidence>
<dbReference type="RefSeq" id="WP_047259578.1">
    <property type="nucleotide sequence ID" value="NZ_CP011546.1"/>
</dbReference>
<proteinExistence type="inferred from homology"/>
<dbReference type="AlphaFoldDB" id="A0A0G3HCP7"/>
<sequence length="344" mass="37841">MVSTRYDALLLLSFGGPEGVDDVIPFLRNVTAGRGIPDERLKVVGEHYYHFDGVSPLNAQNRELVTLIEAELAHRGIDLPVYLGNRNWHPFAAETADRIADDGHRRVLVFATSAWGGYSGCLQYNEDIRGLIDQHPELSFSKLRQFYSHPKFIAEFADSLQRAWEEVPVQRRESTRVLFTAHSIPTSADAKSGGDGDKHLYSRQVAEAARLVAEKAGVEDYDLVYQSRSGAPHVPWLEPDVVDHTTALAERGVTDVVVCPVGFITDHIEVLWDLDTDLVTAADELGVQVHRVATPGLTERFADMVVDLIIEHTTNAPLVGQSSVSVQGCTDNGLPCADGCCSRL</sequence>
<evidence type="ECO:0000256" key="7">
    <source>
        <dbReference type="HAMAP-Rule" id="MF_00323"/>
    </source>
</evidence>
<dbReference type="SUPFAM" id="SSF53800">
    <property type="entry name" value="Chelatase"/>
    <property type="match status" value="1"/>
</dbReference>
<comment type="function">
    <text evidence="7">Involved in coproporphyrin-dependent heme b biosynthesis. Catalyzes the insertion of ferrous iron into coproporphyrin III to form Fe-coproporphyrin III.</text>
</comment>
<dbReference type="UniPathway" id="UPA00252"/>
<dbReference type="Pfam" id="PF00762">
    <property type="entry name" value="Ferrochelatase"/>
    <property type="match status" value="1"/>
</dbReference>
<dbReference type="EC" id="4.99.1.9" evidence="7"/>
<name>A0A0G3HCP7_9CORY</name>
<comment type="caution">
    <text evidence="7">Lacks conserved residue(s) required for the propagation of feature annotation.</text>
</comment>
<evidence type="ECO:0000256" key="3">
    <source>
        <dbReference type="ARBA" id="ARBA00023133"/>
    </source>
</evidence>
<dbReference type="InterPro" id="IPR033659">
    <property type="entry name" value="Ferrochelatase_N"/>
</dbReference>
<organism evidence="9 10">
    <name type="scientific">Corynebacterium uterequi</name>
    <dbReference type="NCBI Taxonomy" id="1072256"/>
    <lineage>
        <taxon>Bacteria</taxon>
        <taxon>Bacillati</taxon>
        <taxon>Actinomycetota</taxon>
        <taxon>Actinomycetes</taxon>
        <taxon>Mycobacteriales</taxon>
        <taxon>Corynebacteriaceae</taxon>
        <taxon>Corynebacterium</taxon>
    </lineage>
</organism>